<dbReference type="Proteomes" id="UP000319576">
    <property type="component" value="Chromosome"/>
</dbReference>
<protein>
    <submittedName>
        <fullName evidence="1">Uncharacterized protein</fullName>
    </submittedName>
</protein>
<proteinExistence type="predicted"/>
<gene>
    <name evidence="1" type="ORF">ETAA1_45350</name>
</gene>
<dbReference type="Gene3D" id="3.40.30.10">
    <property type="entry name" value="Glutaredoxin"/>
    <property type="match status" value="1"/>
</dbReference>
<name>A0A517XYH7_9BACT</name>
<dbReference type="AlphaFoldDB" id="A0A517XYH7"/>
<dbReference type="InterPro" id="IPR036249">
    <property type="entry name" value="Thioredoxin-like_sf"/>
</dbReference>
<dbReference type="SUPFAM" id="SSF52833">
    <property type="entry name" value="Thioredoxin-like"/>
    <property type="match status" value="1"/>
</dbReference>
<dbReference type="EMBL" id="CP036273">
    <property type="protein sequence ID" value="QDU22552.1"/>
    <property type="molecule type" value="Genomic_DNA"/>
</dbReference>
<reference evidence="1 2" key="1">
    <citation type="submission" date="2019-02" db="EMBL/GenBank/DDBJ databases">
        <title>Deep-cultivation of Planctomycetes and their phenomic and genomic characterization uncovers novel biology.</title>
        <authorList>
            <person name="Wiegand S."/>
            <person name="Jogler M."/>
            <person name="Boedeker C."/>
            <person name="Pinto D."/>
            <person name="Vollmers J."/>
            <person name="Rivas-Marin E."/>
            <person name="Kohn T."/>
            <person name="Peeters S.H."/>
            <person name="Heuer A."/>
            <person name="Rast P."/>
            <person name="Oberbeckmann S."/>
            <person name="Bunk B."/>
            <person name="Jeske O."/>
            <person name="Meyerdierks A."/>
            <person name="Storesund J.E."/>
            <person name="Kallscheuer N."/>
            <person name="Luecker S."/>
            <person name="Lage O.M."/>
            <person name="Pohl T."/>
            <person name="Merkel B.J."/>
            <person name="Hornburger P."/>
            <person name="Mueller R.-W."/>
            <person name="Bruemmer F."/>
            <person name="Labrenz M."/>
            <person name="Spormann A.M."/>
            <person name="Op den Camp H."/>
            <person name="Overmann J."/>
            <person name="Amann R."/>
            <person name="Jetten M.S.M."/>
            <person name="Mascher T."/>
            <person name="Medema M.H."/>
            <person name="Devos D.P."/>
            <person name="Kaster A.-K."/>
            <person name="Ovreas L."/>
            <person name="Rohde M."/>
            <person name="Galperin M.Y."/>
            <person name="Jogler C."/>
        </authorList>
    </citation>
    <scope>NUCLEOTIDE SEQUENCE [LARGE SCALE GENOMIC DNA]</scope>
    <source>
        <strain evidence="1 2">ETA_A1</strain>
    </source>
</reference>
<dbReference type="KEGG" id="uli:ETAA1_45350"/>
<evidence type="ECO:0000313" key="2">
    <source>
        <dbReference type="Proteomes" id="UP000319576"/>
    </source>
</evidence>
<accession>A0A517XYH7</accession>
<keyword evidence="2" id="KW-1185">Reference proteome</keyword>
<sequence length="103" mass="10770">MTCQNARGFLGPAGVAVGETVDASKVRLGPDEALALLDGVRTLVAAKGKKLETFDLKTERPTDAELLARLMGPTGNLRAPTARVGTTLVVGYSEAAYRQVLGD</sequence>
<organism evidence="1 2">
    <name type="scientific">Urbifossiella limnaea</name>
    <dbReference type="NCBI Taxonomy" id="2528023"/>
    <lineage>
        <taxon>Bacteria</taxon>
        <taxon>Pseudomonadati</taxon>
        <taxon>Planctomycetota</taxon>
        <taxon>Planctomycetia</taxon>
        <taxon>Gemmatales</taxon>
        <taxon>Gemmataceae</taxon>
        <taxon>Urbifossiella</taxon>
    </lineage>
</organism>
<evidence type="ECO:0000313" key="1">
    <source>
        <dbReference type="EMBL" id="QDU22552.1"/>
    </source>
</evidence>
<dbReference type="NCBIfam" id="NF041106">
    <property type="entry name" value="ArsC_rel_Se_1"/>
    <property type="match status" value="1"/>
</dbReference>